<reference evidence="1 2" key="1">
    <citation type="submission" date="2017-01" db="EMBL/GenBank/DDBJ databases">
        <authorList>
            <person name="Varghese N."/>
            <person name="Submissions S."/>
        </authorList>
    </citation>
    <scope>NUCLEOTIDE SEQUENCE [LARGE SCALE GENOMIC DNA]</scope>
    <source>
        <strain evidence="1 2">DSM 22782</strain>
    </source>
</reference>
<keyword evidence="2" id="KW-1185">Reference proteome</keyword>
<evidence type="ECO:0000313" key="1">
    <source>
        <dbReference type="EMBL" id="SIS85064.1"/>
    </source>
</evidence>
<comment type="caution">
    <text evidence="1">The sequence shown here is derived from an EMBL/GenBank/DDBJ whole genome shotgun (WGS) entry which is preliminary data.</text>
</comment>
<accession>A0ABY1KVZ8</accession>
<proteinExistence type="predicted"/>
<gene>
    <name evidence="1" type="ORF">SAMN05421758_10765</name>
</gene>
<dbReference type="EMBL" id="FTOK01000007">
    <property type="protein sequence ID" value="SIS85064.1"/>
    <property type="molecule type" value="Genomic_DNA"/>
</dbReference>
<name>A0ABY1KVZ8_9BACI</name>
<organism evidence="1 2">
    <name type="scientific">Salimicrobium salexigens</name>
    <dbReference type="NCBI Taxonomy" id="908941"/>
    <lineage>
        <taxon>Bacteria</taxon>
        <taxon>Bacillati</taxon>
        <taxon>Bacillota</taxon>
        <taxon>Bacilli</taxon>
        <taxon>Bacillales</taxon>
        <taxon>Bacillaceae</taxon>
        <taxon>Salimicrobium</taxon>
    </lineage>
</organism>
<dbReference type="Proteomes" id="UP000199777">
    <property type="component" value="Unassembled WGS sequence"/>
</dbReference>
<protein>
    <submittedName>
        <fullName evidence="1">Uncharacterized protein</fullName>
    </submittedName>
</protein>
<evidence type="ECO:0000313" key="2">
    <source>
        <dbReference type="Proteomes" id="UP000199777"/>
    </source>
</evidence>
<sequence>MTYSLIKQTRFIYFHEMVPVKQSAFKNSWNAGE</sequence>